<dbReference type="InterPro" id="IPR038770">
    <property type="entry name" value="Na+/solute_symporter_sf"/>
</dbReference>
<dbReference type="Proteomes" id="UP000466848">
    <property type="component" value="Chromosome"/>
</dbReference>
<evidence type="ECO:0000256" key="1">
    <source>
        <dbReference type="ARBA" id="ARBA00004651"/>
    </source>
</evidence>
<dbReference type="RefSeq" id="WP_163065056.1">
    <property type="nucleotide sequence ID" value="NZ_CP048649.1"/>
</dbReference>
<evidence type="ECO:0000256" key="3">
    <source>
        <dbReference type="ARBA" id="ARBA00022448"/>
    </source>
</evidence>
<protein>
    <submittedName>
        <fullName evidence="9">AEC family transporter</fullName>
    </submittedName>
</protein>
<dbReference type="AlphaFoldDB" id="A0A858BVN6"/>
<keyword evidence="5 8" id="KW-0812">Transmembrane</keyword>
<feature type="transmembrane region" description="Helical" evidence="8">
    <location>
        <begin position="121"/>
        <end position="146"/>
    </location>
</feature>
<evidence type="ECO:0000256" key="8">
    <source>
        <dbReference type="SAM" id="Phobius"/>
    </source>
</evidence>
<dbReference type="Gene3D" id="1.20.1530.20">
    <property type="match status" value="1"/>
</dbReference>
<keyword evidence="7 8" id="KW-0472">Membrane</keyword>
<feature type="transmembrane region" description="Helical" evidence="8">
    <location>
        <begin position="235"/>
        <end position="252"/>
    </location>
</feature>
<dbReference type="Pfam" id="PF03547">
    <property type="entry name" value="Mem_trans"/>
    <property type="match status" value="1"/>
</dbReference>
<dbReference type="EMBL" id="CP048649">
    <property type="protein sequence ID" value="QIB68136.1"/>
    <property type="molecule type" value="Genomic_DNA"/>
</dbReference>
<dbReference type="InterPro" id="IPR004776">
    <property type="entry name" value="Mem_transp_PIN-like"/>
</dbReference>
<feature type="transmembrane region" description="Helical" evidence="8">
    <location>
        <begin position="167"/>
        <end position="190"/>
    </location>
</feature>
<dbReference type="PANTHER" id="PTHR36838">
    <property type="entry name" value="AUXIN EFFLUX CARRIER FAMILY PROTEIN"/>
    <property type="match status" value="1"/>
</dbReference>
<feature type="transmembrane region" description="Helical" evidence="8">
    <location>
        <begin position="258"/>
        <end position="279"/>
    </location>
</feature>
<feature type="transmembrane region" description="Helical" evidence="8">
    <location>
        <begin position="62"/>
        <end position="83"/>
    </location>
</feature>
<dbReference type="PANTHER" id="PTHR36838:SF1">
    <property type="entry name" value="SLR1864 PROTEIN"/>
    <property type="match status" value="1"/>
</dbReference>
<name>A0A858BVN6_9FIRM</name>
<comment type="similarity">
    <text evidence="2">Belongs to the auxin efflux carrier (TC 2.A.69) family.</text>
</comment>
<evidence type="ECO:0000313" key="10">
    <source>
        <dbReference type="Proteomes" id="UP000466848"/>
    </source>
</evidence>
<dbReference type="GO" id="GO:0055085">
    <property type="term" value="P:transmembrane transport"/>
    <property type="evidence" value="ECO:0007669"/>
    <property type="project" value="InterPro"/>
</dbReference>
<evidence type="ECO:0000313" key="9">
    <source>
        <dbReference type="EMBL" id="QIB68136.1"/>
    </source>
</evidence>
<sequence length="315" mass="34983">MYGRFFVLFALMATGYILARKKVFDQSTTQAINKFIVYFAYPCLVVEKISGLEMAGQTLLDFLLTLALSTLLLYLGHGAAYLYSKVRHFPKDNTNVAEFAMASPNDGFMGFPVALMFFGDWGLLFMLAHNAALNLYFFTLGIYTMRASRQERQKLTFSRFWKGTADLLMNPNILALMAGLILCGTGISLPGPVKEYLVYIGNVSTPMAMIYIGTSLAKSNFLKIVKNRQIVECSLMKLIWLPLLTYGLMLLLPVSQIIKITCVLGACFPTAATVPMLAQQEQQDAKLASEILFLSTILSAATIPLSVQLIQLFVH</sequence>
<dbReference type="KEGG" id="abut:Ami103574_01890"/>
<keyword evidence="4" id="KW-1003">Cell membrane</keyword>
<keyword evidence="3" id="KW-0813">Transport</keyword>
<evidence type="ECO:0000256" key="4">
    <source>
        <dbReference type="ARBA" id="ARBA00022475"/>
    </source>
</evidence>
<feature type="transmembrane region" description="Helical" evidence="8">
    <location>
        <begin position="196"/>
        <end position="214"/>
    </location>
</feature>
<keyword evidence="10" id="KW-1185">Reference proteome</keyword>
<evidence type="ECO:0000256" key="2">
    <source>
        <dbReference type="ARBA" id="ARBA00010145"/>
    </source>
</evidence>
<reference evidence="9 10" key="1">
    <citation type="submission" date="2020-02" db="EMBL/GenBank/DDBJ databases">
        <authorList>
            <person name="Kim Y.B."/>
            <person name="Roh S.W."/>
        </authorList>
    </citation>
    <scope>NUCLEOTIDE SEQUENCE [LARGE SCALE GENOMIC DNA]</scope>
    <source>
        <strain evidence="9 10">DSM 103574</strain>
    </source>
</reference>
<organism evidence="9 10">
    <name type="scientific">Aminipila butyrica</name>
    <dbReference type="NCBI Taxonomy" id="433296"/>
    <lineage>
        <taxon>Bacteria</taxon>
        <taxon>Bacillati</taxon>
        <taxon>Bacillota</taxon>
        <taxon>Clostridia</taxon>
        <taxon>Peptostreptococcales</taxon>
        <taxon>Anaerovoracaceae</taxon>
        <taxon>Aminipila</taxon>
    </lineage>
</organism>
<keyword evidence="6 8" id="KW-1133">Transmembrane helix</keyword>
<evidence type="ECO:0000256" key="7">
    <source>
        <dbReference type="ARBA" id="ARBA00023136"/>
    </source>
</evidence>
<dbReference type="GO" id="GO:0005886">
    <property type="term" value="C:plasma membrane"/>
    <property type="evidence" value="ECO:0007669"/>
    <property type="project" value="UniProtKB-SubCell"/>
</dbReference>
<accession>A0A858BVN6</accession>
<gene>
    <name evidence="9" type="ORF">Ami103574_01890</name>
</gene>
<evidence type="ECO:0000256" key="6">
    <source>
        <dbReference type="ARBA" id="ARBA00022989"/>
    </source>
</evidence>
<proteinExistence type="inferred from homology"/>
<comment type="subcellular location">
    <subcellularLocation>
        <location evidence="1">Cell membrane</location>
        <topology evidence="1">Multi-pass membrane protein</topology>
    </subcellularLocation>
</comment>
<feature type="transmembrane region" description="Helical" evidence="8">
    <location>
        <begin position="291"/>
        <end position="314"/>
    </location>
</feature>
<evidence type="ECO:0000256" key="5">
    <source>
        <dbReference type="ARBA" id="ARBA00022692"/>
    </source>
</evidence>